<gene>
    <name evidence="3" type="ORF">K461DRAFT_141757</name>
</gene>
<evidence type="ECO:0000313" key="4">
    <source>
        <dbReference type="Proteomes" id="UP000799439"/>
    </source>
</evidence>
<proteinExistence type="predicted"/>
<reference evidence="3" key="1">
    <citation type="journal article" date="2020" name="Stud. Mycol.">
        <title>101 Dothideomycetes genomes: a test case for predicting lifestyles and emergence of pathogens.</title>
        <authorList>
            <person name="Haridas S."/>
            <person name="Albert R."/>
            <person name="Binder M."/>
            <person name="Bloem J."/>
            <person name="Labutti K."/>
            <person name="Salamov A."/>
            <person name="Andreopoulos B."/>
            <person name="Baker S."/>
            <person name="Barry K."/>
            <person name="Bills G."/>
            <person name="Bluhm B."/>
            <person name="Cannon C."/>
            <person name="Castanera R."/>
            <person name="Culley D."/>
            <person name="Daum C."/>
            <person name="Ezra D."/>
            <person name="Gonzalez J."/>
            <person name="Henrissat B."/>
            <person name="Kuo A."/>
            <person name="Liang C."/>
            <person name="Lipzen A."/>
            <person name="Lutzoni F."/>
            <person name="Magnuson J."/>
            <person name="Mondo S."/>
            <person name="Nolan M."/>
            <person name="Ohm R."/>
            <person name="Pangilinan J."/>
            <person name="Park H.-J."/>
            <person name="Ramirez L."/>
            <person name="Alfaro M."/>
            <person name="Sun H."/>
            <person name="Tritt A."/>
            <person name="Yoshinaga Y."/>
            <person name="Zwiers L.-H."/>
            <person name="Turgeon B."/>
            <person name="Goodwin S."/>
            <person name="Spatafora J."/>
            <person name="Crous P."/>
            <person name="Grigoriev I."/>
        </authorList>
    </citation>
    <scope>NUCLEOTIDE SEQUENCE</scope>
    <source>
        <strain evidence="3">CBS 260.36</strain>
    </source>
</reference>
<sequence>MSRLCSIIFRPRKKASQLYSASFCDPPPGFLGLPTSFIDLSADSSDNPTGFTETAAQTHVATNRADELLSTETEAAESIDPDTPLDMAHPSVTIPLSTLVNLVDSKKELEHQLMELQRKLKDKYMTPESNKNLKRKHTPELQQDCKSVVSRLGPTLTWLDTWTNLYGRNCSARLSSCQAQRCTKRLASVVGTTIGDCDEENSAQRNNHGDPGSPVKEKMSVAFVLNTVKGEGGGLSDNAIIVQDV</sequence>
<protein>
    <submittedName>
        <fullName evidence="3">Uncharacterized protein</fullName>
    </submittedName>
</protein>
<evidence type="ECO:0000313" key="3">
    <source>
        <dbReference type="EMBL" id="KAF2153534.1"/>
    </source>
</evidence>
<dbReference type="EMBL" id="ML996085">
    <property type="protein sequence ID" value="KAF2153534.1"/>
    <property type="molecule type" value="Genomic_DNA"/>
</dbReference>
<feature type="region of interest" description="Disordered" evidence="2">
    <location>
        <begin position="197"/>
        <end position="216"/>
    </location>
</feature>
<accession>A0A9P4J2I4</accession>
<evidence type="ECO:0000256" key="1">
    <source>
        <dbReference type="SAM" id="Coils"/>
    </source>
</evidence>
<comment type="caution">
    <text evidence="3">The sequence shown here is derived from an EMBL/GenBank/DDBJ whole genome shotgun (WGS) entry which is preliminary data.</text>
</comment>
<feature type="coiled-coil region" evidence="1">
    <location>
        <begin position="99"/>
        <end position="126"/>
    </location>
</feature>
<dbReference type="AlphaFoldDB" id="A0A9P4J2I4"/>
<dbReference type="Proteomes" id="UP000799439">
    <property type="component" value="Unassembled WGS sequence"/>
</dbReference>
<evidence type="ECO:0000256" key="2">
    <source>
        <dbReference type="SAM" id="MobiDB-lite"/>
    </source>
</evidence>
<name>A0A9P4J2I4_9PEZI</name>
<organism evidence="3 4">
    <name type="scientific">Myriangium duriaei CBS 260.36</name>
    <dbReference type="NCBI Taxonomy" id="1168546"/>
    <lineage>
        <taxon>Eukaryota</taxon>
        <taxon>Fungi</taxon>
        <taxon>Dikarya</taxon>
        <taxon>Ascomycota</taxon>
        <taxon>Pezizomycotina</taxon>
        <taxon>Dothideomycetes</taxon>
        <taxon>Dothideomycetidae</taxon>
        <taxon>Myriangiales</taxon>
        <taxon>Myriangiaceae</taxon>
        <taxon>Myriangium</taxon>
    </lineage>
</organism>
<keyword evidence="1" id="KW-0175">Coiled coil</keyword>
<keyword evidence="4" id="KW-1185">Reference proteome</keyword>